<evidence type="ECO:0000313" key="3">
    <source>
        <dbReference type="Proteomes" id="UP000315496"/>
    </source>
</evidence>
<evidence type="ECO:0000256" key="1">
    <source>
        <dbReference type="SAM" id="MobiDB-lite"/>
    </source>
</evidence>
<evidence type="ECO:0000313" key="2">
    <source>
        <dbReference type="EMBL" id="TNJ27271.1"/>
    </source>
</evidence>
<dbReference type="EMBL" id="VDLU01000004">
    <property type="protein sequence ID" value="TNJ27271.1"/>
    <property type="molecule type" value="Genomic_DNA"/>
</dbReference>
<keyword evidence="3" id="KW-1185">Reference proteome</keyword>
<dbReference type="Proteomes" id="UP000315496">
    <property type="component" value="Chromosome 4"/>
</dbReference>
<proteinExistence type="predicted"/>
<protein>
    <submittedName>
        <fullName evidence="2">Uncharacterized protein</fullName>
    </submittedName>
</protein>
<organism evidence="2 3">
    <name type="scientific">Giardia muris</name>
    <dbReference type="NCBI Taxonomy" id="5742"/>
    <lineage>
        <taxon>Eukaryota</taxon>
        <taxon>Metamonada</taxon>
        <taxon>Diplomonadida</taxon>
        <taxon>Hexamitidae</taxon>
        <taxon>Giardiinae</taxon>
        <taxon>Giardia</taxon>
    </lineage>
</organism>
<feature type="compositionally biased region" description="Polar residues" evidence="1">
    <location>
        <begin position="18"/>
        <end position="27"/>
    </location>
</feature>
<gene>
    <name evidence="2" type="ORF">GMRT_12372</name>
</gene>
<feature type="region of interest" description="Disordered" evidence="1">
    <location>
        <begin position="1"/>
        <end position="27"/>
    </location>
</feature>
<dbReference type="AlphaFoldDB" id="A0A4Z1T4C3"/>
<reference evidence="2 3" key="1">
    <citation type="submission" date="2019-05" db="EMBL/GenBank/DDBJ databases">
        <title>The compact genome of Giardia muris reveals important steps in the evolution of intestinal protozoan parasites.</title>
        <authorList>
            <person name="Xu F."/>
            <person name="Jimenez-Gonzalez A."/>
            <person name="Einarsson E."/>
            <person name="Astvaldsson A."/>
            <person name="Peirasmaki D."/>
            <person name="Eckmann L."/>
            <person name="Andersson J.O."/>
            <person name="Svard S.G."/>
            <person name="Jerlstrom-Hultqvist J."/>
        </authorList>
    </citation>
    <scope>NUCLEOTIDE SEQUENCE [LARGE SCALE GENOMIC DNA]</scope>
    <source>
        <strain evidence="2 3">Roberts-Thomson</strain>
    </source>
</reference>
<sequence>MPNPFLFALTDSEETDESQSTGTQQLESLLEEDRCTRTQVRLTLYTGPDFSPSSKSFTQIIEALPLAYQEARRRMQECIFKKLELGEKKVPEEEEREEGEEREKYIDSDRSLQLVLERTLVCYRSLAGIASHSNAEGIILTDLFNLYGQPATERLSSRLLEEGVLTDIRDEVIAYREALYACFNSSQPFALRIDSLFDAYVTDAGNRFYLSGQPVILTSLVGFLYAEEPTIPSLHTIAYIKDRRSKLFEYFSYHLPLHHGYRLDCYTLPSIYSSSPFPYSTKAITASVTLADDLSGLVLTGLLFPFQFHNLLKSLQNVHDRSTFRLDTISKAIGTELFNLPDPATPFATGSVDVLTPILVSPEGITSSLPHGKKNDVSKP</sequence>
<accession>A0A4Z1T4C3</accession>
<name>A0A4Z1T4C3_GIAMU</name>
<dbReference type="VEuPathDB" id="GiardiaDB:GMRT_12372"/>
<comment type="caution">
    <text evidence="2">The sequence shown here is derived from an EMBL/GenBank/DDBJ whole genome shotgun (WGS) entry which is preliminary data.</text>
</comment>